<dbReference type="EMBL" id="DRWR01000021">
    <property type="protein sequence ID" value="HHQ15411.1"/>
    <property type="molecule type" value="Genomic_DNA"/>
</dbReference>
<accession>A0A7V6CD54</accession>
<comment type="caution">
    <text evidence="1">The sequence shown here is derived from an EMBL/GenBank/DDBJ whole genome shotgun (WGS) entry which is preliminary data.</text>
</comment>
<gene>
    <name evidence="1" type="ORF">ENM15_01120</name>
</gene>
<evidence type="ECO:0000313" key="1">
    <source>
        <dbReference type="EMBL" id="HHQ15411.1"/>
    </source>
</evidence>
<name>A0A7V6CD54_9BACT</name>
<proteinExistence type="predicted"/>
<protein>
    <submittedName>
        <fullName evidence="1">Uncharacterized protein</fullName>
    </submittedName>
</protein>
<dbReference type="AlphaFoldDB" id="A0A7V6CD54"/>
<reference evidence="1" key="1">
    <citation type="journal article" date="2020" name="mSystems">
        <title>Genome- and Community-Level Interaction Insights into Carbon Utilization and Element Cycling Functions of Hydrothermarchaeota in Hydrothermal Sediment.</title>
        <authorList>
            <person name="Zhou Z."/>
            <person name="Liu Y."/>
            <person name="Xu W."/>
            <person name="Pan J."/>
            <person name="Luo Z.H."/>
            <person name="Li M."/>
        </authorList>
    </citation>
    <scope>NUCLEOTIDE SEQUENCE [LARGE SCALE GENOMIC DNA]</scope>
    <source>
        <strain evidence="1">SpSt-106</strain>
    </source>
</reference>
<organism evidence="1">
    <name type="scientific">Thermodesulfobacterium geofontis</name>
    <dbReference type="NCBI Taxonomy" id="1295609"/>
    <lineage>
        <taxon>Bacteria</taxon>
        <taxon>Pseudomonadati</taxon>
        <taxon>Thermodesulfobacteriota</taxon>
        <taxon>Thermodesulfobacteria</taxon>
        <taxon>Thermodesulfobacteriales</taxon>
        <taxon>Thermodesulfobacteriaceae</taxon>
        <taxon>Thermodesulfobacterium</taxon>
    </lineage>
</organism>
<sequence length="272" mass="32321">MHRKDRIKKEFLRYKSLLTAKEEVFFSEYQKYVRLGDLREIQLFPPIYVVLVEEISYYNEKMYKAVVLTEEIPLGWLGESTPILRLKNLRTLLVALPFWIYLEESFLYRFSRRLSSLSEEEWPKLVEYAENKIIPETLQGEYIHLVMKRLAPYNTVSLLNYIEKLSAYEETPQIIQLSSKIAESLQEYEFQQAAASKNVFKGRNFLAVLERLVTYARLIIYLPQEYIGKNISIRIKGQKVFEGELKRDKVVLEPLPFFLDYSFLEEELDVQV</sequence>